<protein>
    <submittedName>
        <fullName evidence="2">Uncharacterized protein</fullName>
    </submittedName>
</protein>
<feature type="compositionally biased region" description="Basic and acidic residues" evidence="1">
    <location>
        <begin position="952"/>
        <end position="973"/>
    </location>
</feature>
<sequence length="1571" mass="177326">MLLPLLGTCAVVGPFQGPEWEPVRGLLSKDHSCRDPRCCGNLLVLCLFLIWQVRRYWHQITRIHPSKMPPQKWAMPSMRHDTCFGLTPKLFFSPGTFRGLDAHVQQWAQKKRWESWRNLQESGAKYPLSWQHSCQCPPRDCHTPSEPAFCTTSFSSTCMFPQDSSWDVRQVPWCFSDEHTHLLCKPLLPDLNKYHQRMEKPLVHSQEKLVPLEPVVSMRSHPTSMTLATVLPNPPLSQRPQFCSREFLPFFSNQQVGIPTWKSWDCPEEAWAPGRENQVLSTEDIRETQAPEWANQRDSSKEDAWEIETSQRQLPINFGLEDNAETKVLEWESQRLVITKTDGEILTAGWENQDHLGVENKAKIQELGKRRSQKEARGENPPETQAHIVENQEQLRCKIDAETQTPEWGSQDRSRSEDAIETQVFEKNKKATRGESEGETQSQGFGKHSQARSENGEACQEPWWRKQDEIRGDAGTEIQAEERRNQTQVGGENVVQTQVSGKGNLGEVKQEDGIDIQALGWGKQECVDIETATETQTPGWGKQDQGRSEKAREEFQKQLRHEFRVGWGSQGLRKGKGAGETHISRRKNLREIREEDWVVIQTPWWEDQRPLASKIDREFEIFCWGNQDQIGSEHRAEIQAPKKRYQRKDTDEDSINTLAPEVENQGQETHVDTHPPNRRNEEQFGDETSTDIQVPEMENLREVKGEDGKETQELGEENQGQLNNEINGKSPTPKWKNQVHRSKDGANTQASDTENWEELTSKIDGETHSAEWKKEEQAGGENGMAIQAPEKRNQREAGGEDGTETWTPGEENWSQLRGDTVRKTHLLEWKNQEQMGGENGTEIQAPEKRNQREPGIEDGVEIQRPERENLGQLDSEIGENYSPGWRNWEQSGGKNDEENQTLEKRNQKEVGSDDGEKIQRLRGENQRLLKSKINGKTCTSEWKNQEQIGEENGAKIQEKRNLRGSTDVEDRETQASGGDYQEQLRSQLDGEIKIKGQESQKEGGDEDAAEIWDVGSQRKCRAEDAGETGVPRGGIKDQVREWDAAKGNLRVDCSGDEGPPVLTGSGYGAMEQEQAVASATCPKMKPLPHGGELFLLSSGEGKHLASQNTAPARKHRVGISLASPQAPPKTPRSQQRDKRVDPEKASGLVWQLQNPQSLAASPSLPSSCSSDSCGQAPQAATALVSVPSALTVLPKWPVLKKSQQLLLESLMRRKIAHLKWGIPQRILDSHLFFNMLDPCQLPFAEMWLQWQQEKVCETQGSRPGLKSPGKSQRVQLPERKSSKLSTQARALETRGPQGSEPKSIFIHPPKPRRVRPPRGPRERQGVQEEVPPRAKLPAPRNARPAVESRNLCAQERVRELSSENSRDRKMIRPGVCQMAERAPSRMRTSYSRAGHDHWRKDSTSQEASKPPRLKCQQSTHWSRGSLEGRGIKQQSSSCSKDTPSFKGSLHSAPGSLSMTLLNKKYWSLHLANLQHSAPNLSLRGSDLTLLPPKVGDPHGRQDSTGVHASPKTDLHPPGHRCAGVILPKMGSLQGQGEPENPNGASRNPPALKKFGFMKHMRGFLLRHCFRK</sequence>
<feature type="region of interest" description="Disordered" evidence="1">
    <location>
        <begin position="402"/>
        <end position="467"/>
    </location>
</feature>
<dbReference type="InParanoid" id="A0A7J8FXF6"/>
<feature type="region of interest" description="Disordered" evidence="1">
    <location>
        <begin position="533"/>
        <end position="552"/>
    </location>
</feature>
<evidence type="ECO:0000313" key="3">
    <source>
        <dbReference type="Proteomes" id="UP000550707"/>
    </source>
</evidence>
<evidence type="ECO:0000313" key="2">
    <source>
        <dbReference type="EMBL" id="KAF6451832.1"/>
    </source>
</evidence>
<evidence type="ECO:0000256" key="1">
    <source>
        <dbReference type="SAM" id="MobiDB-lite"/>
    </source>
</evidence>
<feature type="compositionally biased region" description="Basic and acidic residues" evidence="1">
    <location>
        <begin position="819"/>
        <end position="831"/>
    </location>
</feature>
<feature type="region of interest" description="Disordered" evidence="1">
    <location>
        <begin position="1530"/>
        <end position="1549"/>
    </location>
</feature>
<dbReference type="EMBL" id="JACASF010000010">
    <property type="protein sequence ID" value="KAF6451832.1"/>
    <property type="molecule type" value="Genomic_DNA"/>
</dbReference>
<feature type="compositionally biased region" description="Polar residues" evidence="1">
    <location>
        <begin position="1432"/>
        <end position="1442"/>
    </location>
</feature>
<proteinExistence type="predicted"/>
<feature type="compositionally biased region" description="Basic residues" evidence="1">
    <location>
        <begin position="1309"/>
        <end position="1318"/>
    </location>
</feature>
<reference evidence="2 3" key="1">
    <citation type="journal article" date="2020" name="Nature">
        <title>Six reference-quality genomes reveal evolution of bat adaptations.</title>
        <authorList>
            <person name="Jebb D."/>
            <person name="Huang Z."/>
            <person name="Pippel M."/>
            <person name="Hughes G.M."/>
            <person name="Lavrichenko K."/>
            <person name="Devanna P."/>
            <person name="Winkler S."/>
            <person name="Jermiin L.S."/>
            <person name="Skirmuntt E.C."/>
            <person name="Katzourakis A."/>
            <person name="Burkitt-Gray L."/>
            <person name="Ray D.A."/>
            <person name="Sullivan K.A.M."/>
            <person name="Roscito J.G."/>
            <person name="Kirilenko B.M."/>
            <person name="Davalos L.M."/>
            <person name="Corthals A.P."/>
            <person name="Power M.L."/>
            <person name="Jones G."/>
            <person name="Ransome R.D."/>
            <person name="Dechmann D.K.N."/>
            <person name="Locatelli A.G."/>
            <person name="Puechmaille S.J."/>
            <person name="Fedrigo O."/>
            <person name="Jarvis E.D."/>
            <person name="Hiller M."/>
            <person name="Vernes S.C."/>
            <person name="Myers E.W."/>
            <person name="Teeling E.C."/>
        </authorList>
    </citation>
    <scope>NUCLEOTIDE SEQUENCE [LARGE SCALE GENOMIC DNA]</scope>
    <source>
        <strain evidence="2">MMolMol1</strain>
        <tissue evidence="2">Muscle</tissue>
    </source>
</reference>
<comment type="caution">
    <text evidence="2">The sequence shown here is derived from an EMBL/GenBank/DDBJ whole genome shotgun (WGS) entry which is preliminary data.</text>
</comment>
<dbReference type="Pfam" id="PF15856">
    <property type="entry name" value="DUF4727"/>
    <property type="match status" value="1"/>
</dbReference>
<organism evidence="2 3">
    <name type="scientific">Molossus molossus</name>
    <name type="common">Pallas' mastiff bat</name>
    <name type="synonym">Vespertilio molossus</name>
    <dbReference type="NCBI Taxonomy" id="27622"/>
    <lineage>
        <taxon>Eukaryota</taxon>
        <taxon>Metazoa</taxon>
        <taxon>Chordata</taxon>
        <taxon>Craniata</taxon>
        <taxon>Vertebrata</taxon>
        <taxon>Euteleostomi</taxon>
        <taxon>Mammalia</taxon>
        <taxon>Eutheria</taxon>
        <taxon>Laurasiatheria</taxon>
        <taxon>Chiroptera</taxon>
        <taxon>Yangochiroptera</taxon>
        <taxon>Molossidae</taxon>
        <taxon>Molossus</taxon>
    </lineage>
</organism>
<feature type="region of interest" description="Disordered" evidence="1">
    <location>
        <begin position="633"/>
        <end position="652"/>
    </location>
</feature>
<feature type="region of interest" description="Disordered" evidence="1">
    <location>
        <begin position="658"/>
        <end position="985"/>
    </location>
</feature>
<feature type="region of interest" description="Disordered" evidence="1">
    <location>
        <begin position="1380"/>
        <end position="1453"/>
    </location>
</feature>
<dbReference type="InterPro" id="IPR031715">
    <property type="entry name" value="DUF4727"/>
</dbReference>
<feature type="compositionally biased region" description="Basic and acidic residues" evidence="1">
    <location>
        <begin position="365"/>
        <end position="380"/>
    </location>
</feature>
<gene>
    <name evidence="2" type="ORF">HJG59_001833</name>
</gene>
<keyword evidence="3" id="KW-1185">Reference proteome</keyword>
<feature type="region of interest" description="Disordered" evidence="1">
    <location>
        <begin position="1102"/>
        <end position="1145"/>
    </location>
</feature>
<feature type="compositionally biased region" description="Basic and acidic residues" evidence="1">
    <location>
        <begin position="1319"/>
        <end position="1332"/>
    </location>
</feature>
<name>A0A7J8FXF6_MOLMO</name>
<feature type="compositionally biased region" description="Polar residues" evidence="1">
    <location>
        <begin position="934"/>
        <end position="947"/>
    </location>
</feature>
<feature type="compositionally biased region" description="Basic and acidic residues" evidence="1">
    <location>
        <begin position="669"/>
        <end position="682"/>
    </location>
</feature>
<feature type="compositionally biased region" description="Polar residues" evidence="1">
    <location>
        <begin position="718"/>
        <end position="730"/>
    </location>
</feature>
<feature type="compositionally biased region" description="Basic and acidic residues" evidence="1">
    <location>
        <begin position="1393"/>
        <end position="1403"/>
    </location>
</feature>
<feature type="compositionally biased region" description="Basic and acidic residues" evidence="1">
    <location>
        <begin position="698"/>
        <end position="712"/>
    </location>
</feature>
<feature type="compositionally biased region" description="Basic and acidic residues" evidence="1">
    <location>
        <begin position="789"/>
        <end position="798"/>
    </location>
</feature>
<feature type="compositionally biased region" description="Basic and acidic residues" evidence="1">
    <location>
        <begin position="1134"/>
        <end position="1144"/>
    </location>
</feature>
<feature type="region of interest" description="Disordered" evidence="1">
    <location>
        <begin position="1258"/>
        <end position="1350"/>
    </location>
</feature>
<dbReference type="PANTHER" id="PTHR22379">
    <property type="entry name" value="RIKEN CDNA 4930407I10 GENE"/>
    <property type="match status" value="1"/>
</dbReference>
<feature type="compositionally biased region" description="Basic and acidic residues" evidence="1">
    <location>
        <begin position="410"/>
        <end position="436"/>
    </location>
</feature>
<feature type="compositionally biased region" description="Basic and acidic residues" evidence="1">
    <location>
        <begin position="894"/>
        <end position="927"/>
    </location>
</feature>
<feature type="region of interest" description="Disordered" evidence="1">
    <location>
        <begin position="365"/>
        <end position="387"/>
    </location>
</feature>
<feature type="compositionally biased region" description="Basic and acidic residues" evidence="1">
    <location>
        <begin position="845"/>
        <end position="869"/>
    </location>
</feature>
<feature type="compositionally biased region" description="Basic and acidic residues" evidence="1">
    <location>
        <begin position="759"/>
        <end position="777"/>
    </location>
</feature>
<accession>A0A7J8FXF6</accession>
<feature type="region of interest" description="Disordered" evidence="1">
    <location>
        <begin position="1497"/>
        <end position="1518"/>
    </location>
</feature>
<dbReference type="PANTHER" id="PTHR22379:SF1">
    <property type="entry name" value="RIKEN CDNA 4930407I10 GENE"/>
    <property type="match status" value="1"/>
</dbReference>
<dbReference type="Proteomes" id="UP000550707">
    <property type="component" value="Unassembled WGS sequence"/>
</dbReference>
<feature type="region of interest" description="Disordered" evidence="1">
    <location>
        <begin position="1019"/>
        <end position="1038"/>
    </location>
</feature>